<keyword evidence="3" id="KW-1185">Reference proteome</keyword>
<comment type="caution">
    <text evidence="2">The sequence shown here is derived from an EMBL/GenBank/DDBJ whole genome shotgun (WGS) entry which is preliminary data.</text>
</comment>
<accession>A0ABU9XVK8</accession>
<feature type="region of interest" description="Disordered" evidence="1">
    <location>
        <begin position="1"/>
        <end position="36"/>
    </location>
</feature>
<organism evidence="2 3">
    <name type="scientific">Sphingomonas qilianensis</name>
    <dbReference type="NCBI Taxonomy" id="1736690"/>
    <lineage>
        <taxon>Bacteria</taxon>
        <taxon>Pseudomonadati</taxon>
        <taxon>Pseudomonadota</taxon>
        <taxon>Alphaproteobacteria</taxon>
        <taxon>Sphingomonadales</taxon>
        <taxon>Sphingomonadaceae</taxon>
        <taxon>Sphingomonas</taxon>
    </lineage>
</organism>
<protein>
    <submittedName>
        <fullName evidence="2">Uncharacterized protein</fullName>
    </submittedName>
</protein>
<dbReference type="RefSeq" id="WP_345865773.1">
    <property type="nucleotide sequence ID" value="NZ_JBDIMF010000006.1"/>
</dbReference>
<sequence length="560" mass="59709">MHNNPSGTYARRKAAPLRAAENSDSDPFGEGAPGSDIRPTVIVRAGELHNIATQAERALILAETPFYVRGGMIVRPVVDKLPSSSGALVKAARLLAVQEGAMIDHLSRAATWQKFDARKQALVTADPPSSVATTILSRDGEWQFPHLSGVITTPTMRPDGTILSKAGYDPATHLLLLDPPNLPAIPDAPNKADAQDALAKLDALLDDFPFTDDVSRAVALSALITPVVRGAMTVAPMHAITATAPGSGKSYIVDLVSAISGGERAPVMSAGKTEEETEKRLVGATIEGHPLITVDNVNGGLGGDFLCQLVERPIVSVRPLGTSKPMKVESRACCFATGNNIQLVGDMTRRVLLCSLDPDVERPELRTFHGDPFAAVIANRATYISAALTIVRAHAVAGYPGAQSPLASFEAWSRLVRSALVWLGRSDPVKSMDKAREEDPVTSSLTVLFAAWHDLIGGDAKPVGEIISIAEMIDQYGNTKRAQFRQALGDIATDKYGKISSLALGKYLGRYAGRIVGGLKLVSFKDNHSKQNWWQVIEVGRAVGSEWPGGKTITPEPFTA</sequence>
<proteinExistence type="predicted"/>
<gene>
    <name evidence="2" type="ORF">ABC969_14180</name>
</gene>
<dbReference type="EMBL" id="JBDIMF010000006">
    <property type="protein sequence ID" value="MEN2787563.1"/>
    <property type="molecule type" value="Genomic_DNA"/>
</dbReference>
<evidence type="ECO:0000313" key="2">
    <source>
        <dbReference type="EMBL" id="MEN2787563.1"/>
    </source>
</evidence>
<evidence type="ECO:0000256" key="1">
    <source>
        <dbReference type="SAM" id="MobiDB-lite"/>
    </source>
</evidence>
<evidence type="ECO:0000313" key="3">
    <source>
        <dbReference type="Proteomes" id="UP001404104"/>
    </source>
</evidence>
<name>A0ABU9XVK8_9SPHN</name>
<reference evidence="2 3" key="1">
    <citation type="submission" date="2024-05" db="EMBL/GenBank/DDBJ databases">
        <authorList>
            <person name="Liu Q."/>
            <person name="Xin Y.-H."/>
        </authorList>
    </citation>
    <scope>NUCLEOTIDE SEQUENCE [LARGE SCALE GENOMIC DNA]</scope>
    <source>
        <strain evidence="2 3">CGMCC 1.15349</strain>
    </source>
</reference>
<dbReference type="Proteomes" id="UP001404104">
    <property type="component" value="Unassembled WGS sequence"/>
</dbReference>